<dbReference type="EMBL" id="JNBS01001977">
    <property type="protein sequence ID" value="OQR96330.1"/>
    <property type="molecule type" value="Genomic_DNA"/>
</dbReference>
<dbReference type="AlphaFoldDB" id="A0A1V9ZES8"/>
<gene>
    <name evidence="2" type="ORF">THRCLA_07314</name>
</gene>
<evidence type="ECO:0000313" key="2">
    <source>
        <dbReference type="EMBL" id="OQR96330.1"/>
    </source>
</evidence>
<feature type="transmembrane region" description="Helical" evidence="1">
    <location>
        <begin position="195"/>
        <end position="214"/>
    </location>
</feature>
<sequence length="250" mass="27883">MSVRYEFDGESTGGIKGYIKVVRSNERPGASLQAHLDLSALDIDAIKAFDDNCKDEPIAAFKWHIHTKWHRSSSMGFLKGCSLENAGNHYDPDFACGPNSEHIKDDKCKDVKYTCNPQAYRKNPKVCERGDLSGKLGEMQVVDGVIAHTWYDAYYPSMQEETPHWNMLLHAVCKNTTPRIACAIATPSTNYDGTYASWVIVAVLIAALLGLHHVRHPILFKYYPTNVVVAAVVGILGLLVYQYFVIDSTI</sequence>
<evidence type="ECO:0000313" key="3">
    <source>
        <dbReference type="Proteomes" id="UP000243217"/>
    </source>
</evidence>
<proteinExistence type="predicted"/>
<protein>
    <recommendedName>
        <fullName evidence="4">Transmembrane protein</fullName>
    </recommendedName>
</protein>
<name>A0A1V9ZES8_9STRA</name>
<accession>A0A1V9ZES8</accession>
<comment type="caution">
    <text evidence="2">The sequence shown here is derived from an EMBL/GenBank/DDBJ whole genome shotgun (WGS) entry which is preliminary data.</text>
</comment>
<evidence type="ECO:0008006" key="4">
    <source>
        <dbReference type="Google" id="ProtNLM"/>
    </source>
</evidence>
<keyword evidence="1" id="KW-0472">Membrane</keyword>
<dbReference type="InterPro" id="IPR036423">
    <property type="entry name" value="SOD-like_Cu/Zn_dom_sf"/>
</dbReference>
<reference evidence="2 3" key="1">
    <citation type="journal article" date="2014" name="Genome Biol. Evol.">
        <title>The secreted proteins of Achlya hypogyna and Thraustotheca clavata identify the ancestral oomycete secretome and reveal gene acquisitions by horizontal gene transfer.</title>
        <authorList>
            <person name="Misner I."/>
            <person name="Blouin N."/>
            <person name="Leonard G."/>
            <person name="Richards T.A."/>
            <person name="Lane C.E."/>
        </authorList>
    </citation>
    <scope>NUCLEOTIDE SEQUENCE [LARGE SCALE GENOMIC DNA]</scope>
    <source>
        <strain evidence="2 3">ATCC 34112</strain>
    </source>
</reference>
<keyword evidence="1" id="KW-0812">Transmembrane</keyword>
<dbReference type="GO" id="GO:0006801">
    <property type="term" value="P:superoxide metabolic process"/>
    <property type="evidence" value="ECO:0007669"/>
    <property type="project" value="InterPro"/>
</dbReference>
<dbReference type="Gene3D" id="2.60.40.200">
    <property type="entry name" value="Superoxide dismutase, copper/zinc binding domain"/>
    <property type="match status" value="1"/>
</dbReference>
<dbReference type="STRING" id="74557.A0A1V9ZES8"/>
<organism evidence="2 3">
    <name type="scientific">Thraustotheca clavata</name>
    <dbReference type="NCBI Taxonomy" id="74557"/>
    <lineage>
        <taxon>Eukaryota</taxon>
        <taxon>Sar</taxon>
        <taxon>Stramenopiles</taxon>
        <taxon>Oomycota</taxon>
        <taxon>Saprolegniomycetes</taxon>
        <taxon>Saprolegniales</taxon>
        <taxon>Achlyaceae</taxon>
        <taxon>Thraustotheca</taxon>
    </lineage>
</organism>
<dbReference type="Proteomes" id="UP000243217">
    <property type="component" value="Unassembled WGS sequence"/>
</dbReference>
<dbReference type="GO" id="GO:0046872">
    <property type="term" value="F:metal ion binding"/>
    <property type="evidence" value="ECO:0007669"/>
    <property type="project" value="InterPro"/>
</dbReference>
<dbReference type="OrthoDB" id="159229at2759"/>
<keyword evidence="1" id="KW-1133">Transmembrane helix</keyword>
<evidence type="ECO:0000256" key="1">
    <source>
        <dbReference type="SAM" id="Phobius"/>
    </source>
</evidence>
<feature type="transmembrane region" description="Helical" evidence="1">
    <location>
        <begin position="226"/>
        <end position="246"/>
    </location>
</feature>
<keyword evidence="3" id="KW-1185">Reference proteome</keyword>